<accession>A0A1F7GN40</accession>
<sequence length="133" mass="15895">MNILDSSTFKKVMYFKFFMVIFIWGSIPLLIPVDFLPFLGLNLDSFQIMLLRIWGIIVLLDTVTYLYIYKRPYTRLAKYLLLFGVLDNGGIGVVMLFLTLIYKLPWGIWVNIPFQLFFGYWFWKFYKEGKSEK</sequence>
<proteinExistence type="predicted"/>
<keyword evidence="1" id="KW-1133">Transmembrane helix</keyword>
<evidence type="ECO:0000313" key="3">
    <source>
        <dbReference type="Proteomes" id="UP000177026"/>
    </source>
</evidence>
<feature type="transmembrane region" description="Helical" evidence="1">
    <location>
        <begin position="80"/>
        <end position="102"/>
    </location>
</feature>
<dbReference type="EMBL" id="MFZI01000036">
    <property type="protein sequence ID" value="OGK20337.1"/>
    <property type="molecule type" value="Genomic_DNA"/>
</dbReference>
<keyword evidence="1" id="KW-0812">Transmembrane</keyword>
<evidence type="ECO:0000313" key="2">
    <source>
        <dbReference type="EMBL" id="OGK20337.1"/>
    </source>
</evidence>
<dbReference type="AlphaFoldDB" id="A0A1F7GN40"/>
<evidence type="ECO:0000256" key="1">
    <source>
        <dbReference type="SAM" id="Phobius"/>
    </source>
</evidence>
<reference evidence="2 3" key="1">
    <citation type="journal article" date="2016" name="Nat. Commun.">
        <title>Thousands of microbial genomes shed light on interconnected biogeochemical processes in an aquifer system.</title>
        <authorList>
            <person name="Anantharaman K."/>
            <person name="Brown C.T."/>
            <person name="Hug L.A."/>
            <person name="Sharon I."/>
            <person name="Castelle C.J."/>
            <person name="Probst A.J."/>
            <person name="Thomas B.C."/>
            <person name="Singh A."/>
            <person name="Wilkins M.J."/>
            <person name="Karaoz U."/>
            <person name="Brodie E.L."/>
            <person name="Williams K.H."/>
            <person name="Hubbard S.S."/>
            <person name="Banfield J.F."/>
        </authorList>
    </citation>
    <scope>NUCLEOTIDE SEQUENCE [LARGE SCALE GENOMIC DNA]</scope>
</reference>
<feature type="transmembrane region" description="Helical" evidence="1">
    <location>
        <begin position="108"/>
        <end position="126"/>
    </location>
</feature>
<feature type="transmembrane region" description="Helical" evidence="1">
    <location>
        <begin position="51"/>
        <end position="68"/>
    </location>
</feature>
<comment type="caution">
    <text evidence="2">The sequence shown here is derived from an EMBL/GenBank/DDBJ whole genome shotgun (WGS) entry which is preliminary data.</text>
</comment>
<feature type="transmembrane region" description="Helical" evidence="1">
    <location>
        <begin position="12"/>
        <end position="31"/>
    </location>
</feature>
<name>A0A1F7GN40_9BACT</name>
<keyword evidence="1" id="KW-0472">Membrane</keyword>
<dbReference type="Proteomes" id="UP000177026">
    <property type="component" value="Unassembled WGS sequence"/>
</dbReference>
<organism evidence="2 3">
    <name type="scientific">Candidatus Roizmanbacteria bacterium RIFCSPHIGHO2_01_FULL_39_8</name>
    <dbReference type="NCBI Taxonomy" id="1802033"/>
    <lineage>
        <taxon>Bacteria</taxon>
        <taxon>Candidatus Roizmaniibacteriota</taxon>
    </lineage>
</organism>
<protein>
    <submittedName>
        <fullName evidence="2">Uncharacterized protein</fullName>
    </submittedName>
</protein>
<gene>
    <name evidence="2" type="ORF">A2866_04625</name>
</gene>